<dbReference type="Proteomes" id="UP000184440">
    <property type="component" value="Unassembled WGS sequence"/>
</dbReference>
<keyword evidence="1" id="KW-0812">Transmembrane</keyword>
<dbReference type="EMBL" id="FRCS01000010">
    <property type="protein sequence ID" value="SHN44299.1"/>
    <property type="molecule type" value="Genomic_DNA"/>
</dbReference>
<organism evidence="2 3">
    <name type="scientific">Cryptosporangium aurantiacum</name>
    <dbReference type="NCBI Taxonomy" id="134849"/>
    <lineage>
        <taxon>Bacteria</taxon>
        <taxon>Bacillati</taxon>
        <taxon>Actinomycetota</taxon>
        <taxon>Actinomycetes</taxon>
        <taxon>Cryptosporangiales</taxon>
        <taxon>Cryptosporangiaceae</taxon>
        <taxon>Cryptosporangium</taxon>
    </lineage>
</organism>
<protein>
    <submittedName>
        <fullName evidence="2">Uncharacterized protein</fullName>
    </submittedName>
</protein>
<dbReference type="RefSeq" id="WP_073261244.1">
    <property type="nucleotide sequence ID" value="NZ_FRCS01000010.1"/>
</dbReference>
<keyword evidence="1" id="KW-0472">Membrane</keyword>
<feature type="transmembrane region" description="Helical" evidence="1">
    <location>
        <begin position="77"/>
        <end position="99"/>
    </location>
</feature>
<name>A0A1M7RDS7_9ACTN</name>
<keyword evidence="1" id="KW-1133">Transmembrane helix</keyword>
<proteinExistence type="predicted"/>
<dbReference type="STRING" id="134849.SAMN05443668_110154"/>
<dbReference type="AlphaFoldDB" id="A0A1M7RDS7"/>
<accession>A0A1M7RDS7</accession>
<feature type="transmembrane region" description="Helical" evidence="1">
    <location>
        <begin position="45"/>
        <end position="65"/>
    </location>
</feature>
<evidence type="ECO:0000256" key="1">
    <source>
        <dbReference type="SAM" id="Phobius"/>
    </source>
</evidence>
<sequence length="105" mass="11004">MTARPTALLLVPLLVAPGLWGGLQLYRALWYLMAGSSPFDQVQPVFLAGLIVLGVVIGWAVLLTDPPRSLGRDTARAAALGISTVLLPACQLALVLPVFGHSFAA</sequence>
<evidence type="ECO:0000313" key="2">
    <source>
        <dbReference type="EMBL" id="SHN44299.1"/>
    </source>
</evidence>
<gene>
    <name evidence="2" type="ORF">SAMN05443668_110154</name>
</gene>
<evidence type="ECO:0000313" key="3">
    <source>
        <dbReference type="Proteomes" id="UP000184440"/>
    </source>
</evidence>
<reference evidence="2 3" key="1">
    <citation type="submission" date="2016-11" db="EMBL/GenBank/DDBJ databases">
        <authorList>
            <person name="Jaros S."/>
            <person name="Januszkiewicz K."/>
            <person name="Wedrychowicz H."/>
        </authorList>
    </citation>
    <scope>NUCLEOTIDE SEQUENCE [LARGE SCALE GENOMIC DNA]</scope>
    <source>
        <strain evidence="2 3">DSM 46144</strain>
    </source>
</reference>
<keyword evidence="3" id="KW-1185">Reference proteome</keyword>